<evidence type="ECO:0000256" key="10">
    <source>
        <dbReference type="PROSITE-ProRule" id="PRU00042"/>
    </source>
</evidence>
<accession>A0A816WFP8</accession>
<name>A0A816WFP8_9BILA</name>
<dbReference type="GO" id="GO:0006491">
    <property type="term" value="P:N-glycan processing"/>
    <property type="evidence" value="ECO:0007669"/>
    <property type="project" value="TreeGrafter"/>
</dbReference>
<evidence type="ECO:0000256" key="7">
    <source>
        <dbReference type="ARBA" id="ARBA00023125"/>
    </source>
</evidence>
<dbReference type="SMART" id="SM00355">
    <property type="entry name" value="ZnF_C2H2"/>
    <property type="match status" value="4"/>
</dbReference>
<dbReference type="InterPro" id="IPR036236">
    <property type="entry name" value="Znf_C2H2_sf"/>
</dbReference>
<keyword evidence="2" id="KW-0479">Metal-binding</keyword>
<evidence type="ECO:0000256" key="6">
    <source>
        <dbReference type="ARBA" id="ARBA00023015"/>
    </source>
</evidence>
<dbReference type="AlphaFoldDB" id="A0A816WFP8"/>
<gene>
    <name evidence="12" type="ORF">XDN619_LOCUS23606</name>
</gene>
<evidence type="ECO:0000259" key="11">
    <source>
        <dbReference type="PROSITE" id="PS50157"/>
    </source>
</evidence>
<dbReference type="InterPro" id="IPR000602">
    <property type="entry name" value="Glyco_hydro_38_N"/>
</dbReference>
<evidence type="ECO:0000313" key="12">
    <source>
        <dbReference type="EMBL" id="CAF2125314.1"/>
    </source>
</evidence>
<dbReference type="GO" id="GO:0003677">
    <property type="term" value="F:DNA binding"/>
    <property type="evidence" value="ECO:0007669"/>
    <property type="project" value="UniProtKB-KW"/>
</dbReference>
<reference evidence="12" key="1">
    <citation type="submission" date="2021-02" db="EMBL/GenBank/DDBJ databases">
        <authorList>
            <person name="Nowell W R."/>
        </authorList>
    </citation>
    <scope>NUCLEOTIDE SEQUENCE</scope>
</reference>
<dbReference type="SUPFAM" id="SSF57667">
    <property type="entry name" value="beta-beta-alpha zinc fingers"/>
    <property type="match status" value="3"/>
</dbReference>
<dbReference type="FunFam" id="3.30.160.60:FF:000624">
    <property type="entry name" value="zinc finger protein 697"/>
    <property type="match status" value="1"/>
</dbReference>
<keyword evidence="4 10" id="KW-0863">Zinc-finger</keyword>
<dbReference type="Gene3D" id="3.20.110.10">
    <property type="entry name" value="Glycoside hydrolase 38, N terminal domain"/>
    <property type="match status" value="1"/>
</dbReference>
<feature type="domain" description="C2H2-type" evidence="11">
    <location>
        <begin position="500"/>
        <end position="527"/>
    </location>
</feature>
<organism evidence="12 13">
    <name type="scientific">Rotaria magnacalcarata</name>
    <dbReference type="NCBI Taxonomy" id="392030"/>
    <lineage>
        <taxon>Eukaryota</taxon>
        <taxon>Metazoa</taxon>
        <taxon>Spiralia</taxon>
        <taxon>Gnathifera</taxon>
        <taxon>Rotifera</taxon>
        <taxon>Eurotatoria</taxon>
        <taxon>Bdelloidea</taxon>
        <taxon>Philodinida</taxon>
        <taxon>Philodinidae</taxon>
        <taxon>Rotaria</taxon>
    </lineage>
</organism>
<dbReference type="FunFam" id="3.20.110.10:FF:000010">
    <property type="entry name" value="Alpha-mannosidase"/>
    <property type="match status" value="1"/>
</dbReference>
<dbReference type="InterPro" id="IPR013087">
    <property type="entry name" value="Znf_C2H2_type"/>
</dbReference>
<evidence type="ECO:0000313" key="13">
    <source>
        <dbReference type="Proteomes" id="UP000663887"/>
    </source>
</evidence>
<keyword evidence="9" id="KW-0539">Nucleus</keyword>
<dbReference type="PROSITE" id="PS50157">
    <property type="entry name" value="ZINC_FINGER_C2H2_2"/>
    <property type="match status" value="4"/>
</dbReference>
<feature type="domain" description="C2H2-type" evidence="11">
    <location>
        <begin position="556"/>
        <end position="583"/>
    </location>
</feature>
<dbReference type="Pfam" id="PF01074">
    <property type="entry name" value="Glyco_hydro_38N"/>
    <property type="match status" value="1"/>
</dbReference>
<dbReference type="Pfam" id="PF00096">
    <property type="entry name" value="zf-C2H2"/>
    <property type="match status" value="3"/>
</dbReference>
<sequence length="638" mass="75533">MVFILYTVLDSISTNIDERQKLGDLWFNEHLESLEDSIRDLDKELKHASLEQQGKQNSENHEDKIVPEKIKNDIETAFYRSKNDHNQCTWQTSPPTNTTFNSQQLYDSLPFDNPDGGIWTQGYDIQYNASQWTSNKKLKIILMPHSHADPGWRSTYEEYFVHAVYHILNTMIDILETNKKYKFVWAEMSFLSLWWDQATPKQLSLLKKFLKNQQLEIVTGAWVMNDEANTHYFAMLDQLIEGHQFIENKLGNITVRSGWANDPFGYSPTMAYLLQRSGIQYMAIHRVHYHIKKALAKEKRLEFLWQQTWDRTLSTRIFTHLLPFNAYDIPHTCGPDPKICCQFDFLRGRQSYKNCPWGINPVIIDEKNIQERAELLLDQYRKKAQLYRTNALFIPLGDDFRFRTIEESKLQFDNYDKLFTYINQQIHWNTHIQYGTLSDYFAQLLQEKPLTEFPSYAGDFFTYADRADHYWSGYFTSRAFFKRMNRIAESHLRHTLEKPHKCEECGYATVELSKLRRHIRTHTGEKPYSCPHCSYCSPDTFKLKRHLRVHTGERPYQCTVCKFRFTQSNSLKAHLLTHETNAQKFHCTYCPTVLTRKADLKQHMLKKHANDEDFVTCLKCDQEFTDPYVSLFLSKLLF</sequence>
<feature type="domain" description="C2H2-type" evidence="11">
    <location>
        <begin position="528"/>
        <end position="555"/>
    </location>
</feature>
<dbReference type="GO" id="GO:0000139">
    <property type="term" value="C:Golgi membrane"/>
    <property type="evidence" value="ECO:0007669"/>
    <property type="project" value="TreeGrafter"/>
</dbReference>
<protein>
    <recommendedName>
        <fullName evidence="11">C2H2-type domain-containing protein</fullName>
    </recommendedName>
</protein>
<dbReference type="GO" id="GO:0008270">
    <property type="term" value="F:zinc ion binding"/>
    <property type="evidence" value="ECO:0007669"/>
    <property type="project" value="UniProtKB-KW"/>
</dbReference>
<evidence type="ECO:0000256" key="9">
    <source>
        <dbReference type="ARBA" id="ARBA00023242"/>
    </source>
</evidence>
<dbReference type="GO" id="GO:0004559">
    <property type="term" value="F:alpha-mannosidase activity"/>
    <property type="evidence" value="ECO:0007669"/>
    <property type="project" value="InterPro"/>
</dbReference>
<dbReference type="InterPro" id="IPR011330">
    <property type="entry name" value="Glyco_hydro/deAcase_b/a-brl"/>
</dbReference>
<dbReference type="FunFam" id="3.30.160.60:FF:000049">
    <property type="entry name" value="transcriptional repressor CTCF isoform X1"/>
    <property type="match status" value="1"/>
</dbReference>
<evidence type="ECO:0000256" key="2">
    <source>
        <dbReference type="ARBA" id="ARBA00022723"/>
    </source>
</evidence>
<dbReference type="FunFam" id="3.30.160.60:FF:000255">
    <property type="entry name" value="Zinc finger and AT-hook domain containing"/>
    <property type="match status" value="1"/>
</dbReference>
<dbReference type="Gene3D" id="3.30.160.60">
    <property type="entry name" value="Classic Zinc Finger"/>
    <property type="match status" value="4"/>
</dbReference>
<keyword evidence="5" id="KW-0862">Zinc</keyword>
<keyword evidence="6" id="KW-0805">Transcription regulation</keyword>
<comment type="caution">
    <text evidence="12">The sequence shown here is derived from an EMBL/GenBank/DDBJ whole genome shotgun (WGS) entry which is preliminary data.</text>
</comment>
<keyword evidence="8" id="KW-0804">Transcription</keyword>
<dbReference type="GO" id="GO:0005634">
    <property type="term" value="C:nucleus"/>
    <property type="evidence" value="ECO:0007669"/>
    <property type="project" value="UniProtKB-SubCell"/>
</dbReference>
<proteinExistence type="predicted"/>
<dbReference type="PANTHER" id="PTHR11607:SF3">
    <property type="entry name" value="LYSOSOMAL ALPHA-MANNOSIDASE"/>
    <property type="match status" value="1"/>
</dbReference>
<evidence type="ECO:0000256" key="1">
    <source>
        <dbReference type="ARBA" id="ARBA00004123"/>
    </source>
</evidence>
<comment type="subcellular location">
    <subcellularLocation>
        <location evidence="1">Nucleus</location>
    </subcellularLocation>
</comment>
<dbReference type="EMBL" id="CAJNRG010010763">
    <property type="protein sequence ID" value="CAF2125314.1"/>
    <property type="molecule type" value="Genomic_DNA"/>
</dbReference>
<evidence type="ECO:0000256" key="4">
    <source>
        <dbReference type="ARBA" id="ARBA00022771"/>
    </source>
</evidence>
<dbReference type="Proteomes" id="UP000663887">
    <property type="component" value="Unassembled WGS sequence"/>
</dbReference>
<keyword evidence="7" id="KW-0238">DNA-binding</keyword>
<evidence type="ECO:0000256" key="3">
    <source>
        <dbReference type="ARBA" id="ARBA00022737"/>
    </source>
</evidence>
<dbReference type="InterPro" id="IPR050843">
    <property type="entry name" value="Glycosyl_Hydrlase_38"/>
</dbReference>
<dbReference type="PANTHER" id="PTHR11607">
    <property type="entry name" value="ALPHA-MANNOSIDASE"/>
    <property type="match status" value="1"/>
</dbReference>
<dbReference type="GO" id="GO:0006013">
    <property type="term" value="P:mannose metabolic process"/>
    <property type="evidence" value="ECO:0007669"/>
    <property type="project" value="InterPro"/>
</dbReference>
<dbReference type="InterPro" id="IPR027291">
    <property type="entry name" value="Glyco_hydro_38_N_sf"/>
</dbReference>
<dbReference type="SUPFAM" id="SSF88713">
    <property type="entry name" value="Glycoside hydrolase/deacetylase"/>
    <property type="match status" value="1"/>
</dbReference>
<feature type="domain" description="C2H2-type" evidence="11">
    <location>
        <begin position="585"/>
        <end position="613"/>
    </location>
</feature>
<keyword evidence="3" id="KW-0677">Repeat</keyword>
<evidence type="ECO:0000256" key="8">
    <source>
        <dbReference type="ARBA" id="ARBA00023163"/>
    </source>
</evidence>
<evidence type="ECO:0000256" key="5">
    <source>
        <dbReference type="ARBA" id="ARBA00022833"/>
    </source>
</evidence>
<dbReference type="PROSITE" id="PS00028">
    <property type="entry name" value="ZINC_FINGER_C2H2_1"/>
    <property type="match status" value="2"/>
</dbReference>